<comment type="similarity">
    <text evidence="1">Belongs to the bacterial ribosomal protein bL17 family.</text>
</comment>
<dbReference type="PROSITE" id="PS01167">
    <property type="entry name" value="RIBOSOMAL_L17"/>
    <property type="match status" value="1"/>
</dbReference>
<dbReference type="GO" id="GO:0022625">
    <property type="term" value="C:cytosolic large ribosomal subunit"/>
    <property type="evidence" value="ECO:0007669"/>
    <property type="project" value="TreeGrafter"/>
</dbReference>
<evidence type="ECO:0000256" key="2">
    <source>
        <dbReference type="ARBA" id="ARBA00022980"/>
    </source>
</evidence>
<name>A0A381R8R2_9ZZZZ</name>
<organism evidence="4">
    <name type="scientific">marine metagenome</name>
    <dbReference type="NCBI Taxonomy" id="408172"/>
    <lineage>
        <taxon>unclassified sequences</taxon>
        <taxon>metagenomes</taxon>
        <taxon>ecological metagenomes</taxon>
    </lineage>
</organism>
<keyword evidence="3" id="KW-0687">Ribonucleoprotein</keyword>
<dbReference type="InterPro" id="IPR036373">
    <property type="entry name" value="Ribosomal_bL17_sf"/>
</dbReference>
<dbReference type="InterPro" id="IPR047859">
    <property type="entry name" value="Ribosomal_bL17_CS"/>
</dbReference>
<dbReference type="SUPFAM" id="SSF64263">
    <property type="entry name" value="Prokaryotic ribosomal protein L17"/>
    <property type="match status" value="1"/>
</dbReference>
<evidence type="ECO:0008006" key="5">
    <source>
        <dbReference type="Google" id="ProtNLM"/>
    </source>
</evidence>
<evidence type="ECO:0000313" key="4">
    <source>
        <dbReference type="EMBL" id="SUZ87219.1"/>
    </source>
</evidence>
<accession>A0A381R8R2</accession>
<dbReference type="NCBIfam" id="TIGR00059">
    <property type="entry name" value="L17"/>
    <property type="match status" value="1"/>
</dbReference>
<dbReference type="InterPro" id="IPR000456">
    <property type="entry name" value="Ribosomal_bL17"/>
</dbReference>
<dbReference type="GO" id="GO:0003735">
    <property type="term" value="F:structural constituent of ribosome"/>
    <property type="evidence" value="ECO:0007669"/>
    <property type="project" value="InterPro"/>
</dbReference>
<dbReference type="EMBL" id="UINC01001714">
    <property type="protein sequence ID" value="SUZ87219.1"/>
    <property type="molecule type" value="Genomic_DNA"/>
</dbReference>
<dbReference type="PANTHER" id="PTHR14413:SF16">
    <property type="entry name" value="LARGE RIBOSOMAL SUBUNIT PROTEIN BL17M"/>
    <property type="match status" value="1"/>
</dbReference>
<evidence type="ECO:0000256" key="1">
    <source>
        <dbReference type="ARBA" id="ARBA00008777"/>
    </source>
</evidence>
<dbReference type="AlphaFoldDB" id="A0A381R8R2"/>
<sequence>MLRNLAANLIEHKRIKTTDSRAKELRTFIEPLITKAKNGDLNSIRQIAKKLPRKEVVHSLIHDIAPLYAERSGGYTRIIKLGFRDNDRASVSLIEFVDFEQADAVEVAEISE</sequence>
<protein>
    <recommendedName>
        <fullName evidence="5">50S ribosomal protein L17</fullName>
    </recommendedName>
</protein>
<gene>
    <name evidence="4" type="ORF">METZ01_LOCUS40073</name>
</gene>
<dbReference type="Gene3D" id="3.90.1030.10">
    <property type="entry name" value="Ribosomal protein L17"/>
    <property type="match status" value="1"/>
</dbReference>
<reference evidence="4" key="1">
    <citation type="submission" date="2018-05" db="EMBL/GenBank/DDBJ databases">
        <authorList>
            <person name="Lanie J.A."/>
            <person name="Ng W.-L."/>
            <person name="Kazmierczak K.M."/>
            <person name="Andrzejewski T.M."/>
            <person name="Davidsen T.M."/>
            <person name="Wayne K.J."/>
            <person name="Tettelin H."/>
            <person name="Glass J.I."/>
            <person name="Rusch D."/>
            <person name="Podicherti R."/>
            <person name="Tsui H.-C.T."/>
            <person name="Winkler M.E."/>
        </authorList>
    </citation>
    <scope>NUCLEOTIDE SEQUENCE</scope>
</reference>
<proteinExistence type="inferred from homology"/>
<evidence type="ECO:0000256" key="3">
    <source>
        <dbReference type="ARBA" id="ARBA00023274"/>
    </source>
</evidence>
<keyword evidence="2" id="KW-0689">Ribosomal protein</keyword>
<dbReference type="PANTHER" id="PTHR14413">
    <property type="entry name" value="RIBOSOMAL PROTEIN L17"/>
    <property type="match status" value="1"/>
</dbReference>
<dbReference type="Pfam" id="PF01196">
    <property type="entry name" value="Ribosomal_L17"/>
    <property type="match status" value="1"/>
</dbReference>
<dbReference type="GO" id="GO:0006412">
    <property type="term" value="P:translation"/>
    <property type="evidence" value="ECO:0007669"/>
    <property type="project" value="InterPro"/>
</dbReference>